<feature type="non-terminal residue" evidence="1">
    <location>
        <position position="1"/>
    </location>
</feature>
<name>A0A0A9YF14_LYGHE</name>
<proteinExistence type="predicted"/>
<gene>
    <name evidence="1" type="ORF">CM83_104938</name>
</gene>
<sequence>DVIDDTVAVTKNVIQPLINEALYNVEPTLTRLTQSKYGYRILMYLLAPHTKTIFSQDDLHLLKSPTVPSYILKKKIDDSNEKISQNTVTTVTKKEIRRQEDMQPTLTYKKDPSIKVK</sequence>
<organism evidence="1">
    <name type="scientific">Lygus hesperus</name>
    <name type="common">Western plant bug</name>
    <dbReference type="NCBI Taxonomy" id="30085"/>
    <lineage>
        <taxon>Eukaryota</taxon>
        <taxon>Metazoa</taxon>
        <taxon>Ecdysozoa</taxon>
        <taxon>Arthropoda</taxon>
        <taxon>Hexapoda</taxon>
        <taxon>Insecta</taxon>
        <taxon>Pterygota</taxon>
        <taxon>Neoptera</taxon>
        <taxon>Paraneoptera</taxon>
        <taxon>Hemiptera</taxon>
        <taxon>Heteroptera</taxon>
        <taxon>Panheteroptera</taxon>
        <taxon>Cimicomorpha</taxon>
        <taxon>Miridae</taxon>
        <taxon>Mirini</taxon>
        <taxon>Lygus</taxon>
    </lineage>
</organism>
<feature type="non-terminal residue" evidence="1">
    <location>
        <position position="117"/>
    </location>
</feature>
<reference evidence="1" key="2">
    <citation type="submission" date="2014-07" db="EMBL/GenBank/DDBJ databases">
        <authorList>
            <person name="Hull J."/>
        </authorList>
    </citation>
    <scope>NUCLEOTIDE SEQUENCE</scope>
</reference>
<dbReference type="AlphaFoldDB" id="A0A0A9YF14"/>
<accession>A0A0A9YF14</accession>
<reference evidence="1" key="1">
    <citation type="journal article" date="2014" name="PLoS ONE">
        <title>Transcriptome-Based Identification of ABC Transporters in the Western Tarnished Plant Bug Lygus hesperus.</title>
        <authorList>
            <person name="Hull J.J."/>
            <person name="Chaney K."/>
            <person name="Geib S.M."/>
            <person name="Fabrick J.A."/>
            <person name="Brent C.S."/>
            <person name="Walsh D."/>
            <person name="Lavine L.C."/>
        </authorList>
    </citation>
    <scope>NUCLEOTIDE SEQUENCE</scope>
</reference>
<dbReference type="EMBL" id="GBHO01011972">
    <property type="protein sequence ID" value="JAG31632.1"/>
    <property type="molecule type" value="Transcribed_RNA"/>
</dbReference>
<protein>
    <submittedName>
        <fullName evidence="1">Uncharacterized protein</fullName>
    </submittedName>
</protein>
<evidence type="ECO:0000313" key="1">
    <source>
        <dbReference type="EMBL" id="JAG31632.1"/>
    </source>
</evidence>